<dbReference type="OrthoDB" id="9805604at2"/>
<keyword evidence="2" id="KW-1185">Reference proteome</keyword>
<protein>
    <submittedName>
        <fullName evidence="1">CMP-N-acetlyneuraminic acid synthetase</fullName>
    </submittedName>
</protein>
<dbReference type="GO" id="GO:0008781">
    <property type="term" value="F:N-acylneuraminate cytidylyltransferase activity"/>
    <property type="evidence" value="ECO:0007669"/>
    <property type="project" value="TreeGrafter"/>
</dbReference>
<dbReference type="EMBL" id="PEIB01000015">
    <property type="protein sequence ID" value="RXJ72809.1"/>
    <property type="molecule type" value="Genomic_DNA"/>
</dbReference>
<dbReference type="InterPro" id="IPR029044">
    <property type="entry name" value="Nucleotide-diphossugar_trans"/>
</dbReference>
<evidence type="ECO:0000313" key="2">
    <source>
        <dbReference type="Proteomes" id="UP000290287"/>
    </source>
</evidence>
<accession>A0A4Q0YUH9</accession>
<dbReference type="PANTHER" id="PTHR21485">
    <property type="entry name" value="HAD SUPERFAMILY MEMBERS CMAS AND KDSC"/>
    <property type="match status" value="1"/>
</dbReference>
<dbReference type="Pfam" id="PF02348">
    <property type="entry name" value="CTP_transf_3"/>
    <property type="match status" value="1"/>
</dbReference>
<sequence>MLNGKVVMAVIPARGGSKRLPGKNILPLAGKPLIGWTIEAAQQSQYVDKVVVSTDSQQIADVADMFGVRVPSLRAPELSDDKASSVTVLIDAVERYGSEADIIVLLQPTSPLRTSEHIDNALTLFDSKEALSVISVTPCEHSPLWANTLPDTMAMDDFIRPEAAVRSQDLPTHYRLNGAIYALDKADLLQTSAINFSNRAFAFEMDSRDSVDIDTQLDLDLAEVCIRKYKGK</sequence>
<dbReference type="AlphaFoldDB" id="A0A4Q0YUH9"/>
<evidence type="ECO:0000313" key="1">
    <source>
        <dbReference type="EMBL" id="RXJ72809.1"/>
    </source>
</evidence>
<name>A0A4Q0YUH9_9GAMM</name>
<dbReference type="InterPro" id="IPR050793">
    <property type="entry name" value="CMP-NeuNAc_synthase"/>
</dbReference>
<dbReference type="CDD" id="cd02513">
    <property type="entry name" value="CMP-NeuAc_Synthase"/>
    <property type="match status" value="1"/>
</dbReference>
<proteinExistence type="predicted"/>
<dbReference type="Proteomes" id="UP000290287">
    <property type="component" value="Unassembled WGS sequence"/>
</dbReference>
<reference evidence="1 2" key="1">
    <citation type="submission" date="2017-10" db="EMBL/GenBank/DDBJ databases">
        <title>Nyctiphanis sp. nov., isolated from the stomach of the euphausiid Nyctiphanes simplex (Hansen, 1911) in the Gulf of California.</title>
        <authorList>
            <person name="Gomez-Gil B."/>
            <person name="Aguilar-Mendez M."/>
            <person name="Lopez-Cortes A."/>
            <person name="Gomez-Gutierrez J."/>
            <person name="Roque A."/>
            <person name="Lang E."/>
            <person name="Gonzalez-Castillo A."/>
        </authorList>
    </citation>
    <scope>NUCLEOTIDE SEQUENCE [LARGE SCALE GENOMIC DNA]</scope>
    <source>
        <strain evidence="1 2">CAIM 600</strain>
    </source>
</reference>
<dbReference type="SUPFAM" id="SSF53448">
    <property type="entry name" value="Nucleotide-diphospho-sugar transferases"/>
    <property type="match status" value="1"/>
</dbReference>
<dbReference type="Gene3D" id="3.90.550.10">
    <property type="entry name" value="Spore Coat Polysaccharide Biosynthesis Protein SpsA, Chain A"/>
    <property type="match status" value="1"/>
</dbReference>
<comment type="caution">
    <text evidence="1">The sequence shown here is derived from an EMBL/GenBank/DDBJ whole genome shotgun (WGS) entry which is preliminary data.</text>
</comment>
<organism evidence="1 2">
    <name type="scientific">Veronia nyctiphanis</name>
    <dbReference type="NCBI Taxonomy" id="1278244"/>
    <lineage>
        <taxon>Bacteria</taxon>
        <taxon>Pseudomonadati</taxon>
        <taxon>Pseudomonadota</taxon>
        <taxon>Gammaproteobacteria</taxon>
        <taxon>Vibrionales</taxon>
        <taxon>Vibrionaceae</taxon>
        <taxon>Veronia</taxon>
    </lineage>
</organism>
<dbReference type="InterPro" id="IPR003329">
    <property type="entry name" value="Cytidylyl_trans"/>
</dbReference>
<dbReference type="PANTHER" id="PTHR21485:SF6">
    <property type="entry name" value="N-ACYLNEURAMINATE CYTIDYLYLTRANSFERASE-RELATED"/>
    <property type="match status" value="1"/>
</dbReference>
<dbReference type="RefSeq" id="WP_129122654.1">
    <property type="nucleotide sequence ID" value="NZ_PEIB01000015.1"/>
</dbReference>
<gene>
    <name evidence="1" type="ORF">CS022_13170</name>
</gene>